<evidence type="ECO:0000313" key="3">
    <source>
        <dbReference type="Proteomes" id="UP001323405"/>
    </source>
</evidence>
<dbReference type="EMBL" id="JAFFHA010000006">
    <property type="protein sequence ID" value="KAK4654723.1"/>
    <property type="molecule type" value="Genomic_DNA"/>
</dbReference>
<reference evidence="2 3" key="1">
    <citation type="journal article" date="2023" name="bioRxiv">
        <title>High-quality genome assemblies of four members of thePodospora anserinaspecies complex.</title>
        <authorList>
            <person name="Ament-Velasquez S.L."/>
            <person name="Vogan A.A."/>
            <person name="Wallerman O."/>
            <person name="Hartmann F."/>
            <person name="Gautier V."/>
            <person name="Silar P."/>
            <person name="Giraud T."/>
            <person name="Johannesson H."/>
        </authorList>
    </citation>
    <scope>NUCLEOTIDE SEQUENCE [LARGE SCALE GENOMIC DNA]</scope>
    <source>
        <strain evidence="2 3">CBS 415.72m</strain>
    </source>
</reference>
<dbReference type="Proteomes" id="UP001323405">
    <property type="component" value="Unassembled WGS sequence"/>
</dbReference>
<sequence>MGRRGGPARVVRRAEEIKVTCARVVQWVLQPVVEVNNVWYWFGIVGGMVVVMVFKRGRLAVEACQLGFGRDEGLLDPFLTRKWVRLSHMVPESVEVGRGYVDDYAAVDDSDETVGIARHDHLLGFRIASSMLKVVE</sequence>
<evidence type="ECO:0000256" key="1">
    <source>
        <dbReference type="SAM" id="Phobius"/>
    </source>
</evidence>
<keyword evidence="3" id="KW-1185">Reference proteome</keyword>
<gene>
    <name evidence="2" type="ORF">QC762_0068540</name>
</gene>
<name>A0ABR0GGC8_9PEZI</name>
<accession>A0ABR0GGC8</accession>
<organism evidence="2 3">
    <name type="scientific">Podospora pseudocomata</name>
    <dbReference type="NCBI Taxonomy" id="2093779"/>
    <lineage>
        <taxon>Eukaryota</taxon>
        <taxon>Fungi</taxon>
        <taxon>Dikarya</taxon>
        <taxon>Ascomycota</taxon>
        <taxon>Pezizomycotina</taxon>
        <taxon>Sordariomycetes</taxon>
        <taxon>Sordariomycetidae</taxon>
        <taxon>Sordariales</taxon>
        <taxon>Podosporaceae</taxon>
        <taxon>Podospora</taxon>
    </lineage>
</organism>
<dbReference type="RefSeq" id="XP_062743698.1">
    <property type="nucleotide sequence ID" value="XM_062883708.1"/>
</dbReference>
<evidence type="ECO:0000313" key="2">
    <source>
        <dbReference type="EMBL" id="KAK4654723.1"/>
    </source>
</evidence>
<proteinExistence type="predicted"/>
<keyword evidence="1" id="KW-0812">Transmembrane</keyword>
<comment type="caution">
    <text evidence="2">The sequence shown here is derived from an EMBL/GenBank/DDBJ whole genome shotgun (WGS) entry which is preliminary data.</text>
</comment>
<keyword evidence="1" id="KW-0472">Membrane</keyword>
<protein>
    <submittedName>
        <fullName evidence="2">Uncharacterized protein</fullName>
    </submittedName>
</protein>
<dbReference type="GeneID" id="87903380"/>
<feature type="transmembrane region" description="Helical" evidence="1">
    <location>
        <begin position="38"/>
        <end position="54"/>
    </location>
</feature>
<keyword evidence="1" id="KW-1133">Transmembrane helix</keyword>